<comment type="caution">
    <text evidence="3">The sequence shown here is derived from an EMBL/GenBank/DDBJ whole genome shotgun (WGS) entry which is preliminary data.</text>
</comment>
<dbReference type="FunFam" id="3.50.80.10:FF:000001">
    <property type="entry name" value="D-aminoacyl-tRNA deacylase"/>
    <property type="match status" value="1"/>
</dbReference>
<dbReference type="RefSeq" id="WP_006784223.1">
    <property type="nucleotide sequence ID" value="NZ_CABJBH010000005.1"/>
</dbReference>
<dbReference type="Gene3D" id="3.50.80.10">
    <property type="entry name" value="D-tyrosyl-tRNA(Tyr) deacylase"/>
    <property type="match status" value="1"/>
</dbReference>
<dbReference type="EC" id="3.1.1.96" evidence="2"/>
<dbReference type="GO" id="GO:0106026">
    <property type="term" value="F:Gly-tRNA(Ala) deacylase activity"/>
    <property type="evidence" value="ECO:0007669"/>
    <property type="project" value="UniProtKB-UniRule"/>
</dbReference>
<dbReference type="GO" id="GO:0043908">
    <property type="term" value="F:Ser(Gly)-tRNA(Ala) hydrolase activity"/>
    <property type="evidence" value="ECO:0007669"/>
    <property type="project" value="UniProtKB-UniRule"/>
</dbReference>
<keyword evidence="2 3" id="KW-0378">Hydrolase</keyword>
<dbReference type="EMBL" id="WMQE01000014">
    <property type="protein sequence ID" value="MTK21287.1"/>
    <property type="molecule type" value="Genomic_DNA"/>
</dbReference>
<protein>
    <recommendedName>
        <fullName evidence="2">D-aminoacyl-tRNA deacylase</fullName>
        <shortName evidence="2">DTD</shortName>
        <ecNumber evidence="2">3.1.1.96</ecNumber>
    </recommendedName>
    <alternativeName>
        <fullName evidence="2">Gly-tRNA(Ala) deacylase</fullName>
        <ecNumber evidence="2">3.1.1.-</ecNumber>
    </alternativeName>
</protein>
<evidence type="ECO:0000256" key="1">
    <source>
        <dbReference type="ARBA" id="ARBA00009673"/>
    </source>
</evidence>
<dbReference type="NCBIfam" id="TIGR00256">
    <property type="entry name" value="D-aminoacyl-tRNA deacylase"/>
    <property type="match status" value="1"/>
</dbReference>
<gene>
    <name evidence="2" type="primary">dtd</name>
    <name evidence="3" type="ORF">GMA92_07625</name>
</gene>
<reference evidence="3 4" key="1">
    <citation type="journal article" date="2019" name="Nat. Med.">
        <title>A library of human gut bacterial isolates paired with longitudinal multiomics data enables mechanistic microbiome research.</title>
        <authorList>
            <person name="Poyet M."/>
            <person name="Groussin M."/>
            <person name="Gibbons S.M."/>
            <person name="Avila-Pacheco J."/>
            <person name="Jiang X."/>
            <person name="Kearney S.M."/>
            <person name="Perrotta A.R."/>
            <person name="Berdy B."/>
            <person name="Zhao S."/>
            <person name="Lieberman T.D."/>
            <person name="Swanson P.K."/>
            <person name="Smith M."/>
            <person name="Roesemann S."/>
            <person name="Alexander J.E."/>
            <person name="Rich S.A."/>
            <person name="Livny J."/>
            <person name="Vlamakis H."/>
            <person name="Clish C."/>
            <person name="Bullock K."/>
            <person name="Deik A."/>
            <person name="Scott J."/>
            <person name="Pierce K.A."/>
            <person name="Xavier R.J."/>
            <person name="Alm E.J."/>
        </authorList>
    </citation>
    <scope>NUCLEOTIDE SEQUENCE [LARGE SCALE GENOMIC DNA]</scope>
    <source>
        <strain evidence="3 4">BIOML-A198</strain>
    </source>
</reference>
<dbReference type="CDD" id="cd00563">
    <property type="entry name" value="Dtyr_deacylase"/>
    <property type="match status" value="1"/>
</dbReference>
<dbReference type="PANTHER" id="PTHR10472">
    <property type="entry name" value="D-TYROSYL-TRNA TYR DEACYLASE"/>
    <property type="match status" value="1"/>
</dbReference>
<dbReference type="Pfam" id="PF02580">
    <property type="entry name" value="Tyr_Deacylase"/>
    <property type="match status" value="1"/>
</dbReference>
<dbReference type="Proteomes" id="UP000487649">
    <property type="component" value="Unassembled WGS sequence"/>
</dbReference>
<sequence length="146" mass="16214">MKVVVQRAKLAKVIVEGEVVGSIDKGLLLLVGITHEDTIKDLEYCAKKVANLRIFEDKDGKMNLSVKDIQGSILSVSQFTLYGDTRKGNRPSFVEAARPEVAKPLYDQFNDILRNMYQLTVETGVFGAMMDVEFTNDGPTTLIIES</sequence>
<dbReference type="InterPro" id="IPR003732">
    <property type="entry name" value="Daa-tRNA_deacyls_DTD"/>
</dbReference>
<name>A0A9X4XEV4_9FIRM</name>
<evidence type="ECO:0000313" key="3">
    <source>
        <dbReference type="EMBL" id="MTK21287.1"/>
    </source>
</evidence>
<keyword evidence="2" id="KW-0963">Cytoplasm</keyword>
<dbReference type="PANTHER" id="PTHR10472:SF5">
    <property type="entry name" value="D-AMINOACYL-TRNA DEACYLASE 1"/>
    <property type="match status" value="1"/>
</dbReference>
<dbReference type="GO" id="GO:0000049">
    <property type="term" value="F:tRNA binding"/>
    <property type="evidence" value="ECO:0007669"/>
    <property type="project" value="UniProtKB-UniRule"/>
</dbReference>
<comment type="catalytic activity">
    <reaction evidence="2">
        <text>a D-aminoacyl-tRNA + H2O = a tRNA + a D-alpha-amino acid + H(+)</text>
        <dbReference type="Rhea" id="RHEA:13953"/>
        <dbReference type="Rhea" id="RHEA-COMP:10123"/>
        <dbReference type="Rhea" id="RHEA-COMP:10124"/>
        <dbReference type="ChEBI" id="CHEBI:15377"/>
        <dbReference type="ChEBI" id="CHEBI:15378"/>
        <dbReference type="ChEBI" id="CHEBI:59871"/>
        <dbReference type="ChEBI" id="CHEBI:78442"/>
        <dbReference type="ChEBI" id="CHEBI:79333"/>
        <dbReference type="EC" id="3.1.1.96"/>
    </reaction>
</comment>
<comment type="subunit">
    <text evidence="2">Homodimer.</text>
</comment>
<proteinExistence type="inferred from homology"/>
<dbReference type="HAMAP" id="MF_00518">
    <property type="entry name" value="Deacylase_Dtd"/>
    <property type="match status" value="1"/>
</dbReference>
<dbReference type="AlphaFoldDB" id="A0A9X4XEV4"/>
<dbReference type="InterPro" id="IPR023509">
    <property type="entry name" value="DTD-like_sf"/>
</dbReference>
<feature type="short sequence motif" description="Gly-cisPro motif, important for rejection of L-amino acids" evidence="2">
    <location>
        <begin position="138"/>
        <end position="139"/>
    </location>
</feature>
<comment type="catalytic activity">
    <reaction evidence="2">
        <text>glycyl-tRNA(Ala) + H2O = tRNA(Ala) + glycine + H(+)</text>
        <dbReference type="Rhea" id="RHEA:53744"/>
        <dbReference type="Rhea" id="RHEA-COMP:9657"/>
        <dbReference type="Rhea" id="RHEA-COMP:13640"/>
        <dbReference type="ChEBI" id="CHEBI:15377"/>
        <dbReference type="ChEBI" id="CHEBI:15378"/>
        <dbReference type="ChEBI" id="CHEBI:57305"/>
        <dbReference type="ChEBI" id="CHEBI:78442"/>
        <dbReference type="ChEBI" id="CHEBI:78522"/>
    </reaction>
</comment>
<organism evidence="3 4">
    <name type="scientific">Turicibacter sanguinis</name>
    <dbReference type="NCBI Taxonomy" id="154288"/>
    <lineage>
        <taxon>Bacteria</taxon>
        <taxon>Bacillati</taxon>
        <taxon>Bacillota</taxon>
        <taxon>Erysipelotrichia</taxon>
        <taxon>Erysipelotrichales</taxon>
        <taxon>Turicibacteraceae</taxon>
        <taxon>Turicibacter</taxon>
    </lineage>
</organism>
<dbReference type="SUPFAM" id="SSF69500">
    <property type="entry name" value="DTD-like"/>
    <property type="match status" value="1"/>
</dbReference>
<comment type="domain">
    <text evidence="2">A Gly-cisPro motif from one monomer fits into the active site of the other monomer to allow specific chiral rejection of L-amino acids.</text>
</comment>
<comment type="function">
    <text evidence="2">An aminoacyl-tRNA editing enzyme that deacylates mischarged D-aminoacyl-tRNAs. Also deacylates mischarged glycyl-tRNA(Ala), protecting cells against glycine mischarging by AlaRS. Acts via tRNA-based rather than protein-based catalysis; rejects L-amino acids rather than detecting D-amino acids in the active site. By recycling D-aminoacyl-tRNA to D-amino acids and free tRNA molecules, this enzyme counteracts the toxicity associated with the formation of D-aminoacyl-tRNA entities in vivo and helps enforce protein L-homochirality.</text>
</comment>
<keyword evidence="2" id="KW-0820">tRNA-binding</keyword>
<evidence type="ECO:0000313" key="4">
    <source>
        <dbReference type="Proteomes" id="UP000487649"/>
    </source>
</evidence>
<dbReference type="EC" id="3.1.1.-" evidence="2"/>
<dbReference type="GO" id="GO:0005737">
    <property type="term" value="C:cytoplasm"/>
    <property type="evidence" value="ECO:0007669"/>
    <property type="project" value="UniProtKB-SubCell"/>
</dbReference>
<comment type="similarity">
    <text evidence="1 2">Belongs to the DTD family.</text>
</comment>
<comment type="subcellular location">
    <subcellularLocation>
        <location evidence="2">Cytoplasm</location>
    </subcellularLocation>
</comment>
<dbReference type="GO" id="GO:0051500">
    <property type="term" value="F:D-tyrosyl-tRNA(Tyr) deacylase activity"/>
    <property type="evidence" value="ECO:0007669"/>
    <property type="project" value="TreeGrafter"/>
</dbReference>
<dbReference type="GO" id="GO:0019478">
    <property type="term" value="P:D-amino acid catabolic process"/>
    <property type="evidence" value="ECO:0007669"/>
    <property type="project" value="UniProtKB-UniRule"/>
</dbReference>
<keyword evidence="2" id="KW-0694">RNA-binding</keyword>
<evidence type="ECO:0000256" key="2">
    <source>
        <dbReference type="HAMAP-Rule" id="MF_00518"/>
    </source>
</evidence>
<accession>A0A9X4XEV4</accession>